<dbReference type="InterPro" id="IPR018580">
    <property type="entry name" value="Uncharacterised_YfhO"/>
</dbReference>
<feature type="transmembrane region" description="Helical" evidence="1">
    <location>
        <begin position="274"/>
        <end position="293"/>
    </location>
</feature>
<accession>A0A6P1E5Y1</accession>
<evidence type="ECO:0000313" key="2">
    <source>
        <dbReference type="EMBL" id="QHB52118.1"/>
    </source>
</evidence>
<dbReference type="Pfam" id="PF09586">
    <property type="entry name" value="YfhO"/>
    <property type="match status" value="1"/>
</dbReference>
<organism evidence="2 3">
    <name type="scientific">Lentilactobacillus hilgardii</name>
    <name type="common">Lactobacillus hilgardii</name>
    <dbReference type="NCBI Taxonomy" id="1588"/>
    <lineage>
        <taxon>Bacteria</taxon>
        <taxon>Bacillati</taxon>
        <taxon>Bacillota</taxon>
        <taxon>Bacilli</taxon>
        <taxon>Lactobacillales</taxon>
        <taxon>Lactobacillaceae</taxon>
        <taxon>Lentilactobacillus</taxon>
    </lineage>
</organism>
<keyword evidence="1" id="KW-0812">Transmembrane</keyword>
<feature type="transmembrane region" description="Helical" evidence="1">
    <location>
        <begin position="185"/>
        <end position="216"/>
    </location>
</feature>
<evidence type="ECO:0000313" key="3">
    <source>
        <dbReference type="Proteomes" id="UP000465035"/>
    </source>
</evidence>
<dbReference type="RefSeq" id="WP_003554109.1">
    <property type="nucleotide sequence ID" value="NZ_CABKOL010000102.1"/>
</dbReference>
<dbReference type="PANTHER" id="PTHR38454:SF1">
    <property type="entry name" value="INTEGRAL MEMBRANE PROTEIN"/>
    <property type="match status" value="1"/>
</dbReference>
<feature type="transmembrane region" description="Helical" evidence="1">
    <location>
        <begin position="133"/>
        <end position="151"/>
    </location>
</feature>
<feature type="transmembrane region" description="Helical" evidence="1">
    <location>
        <begin position="332"/>
        <end position="355"/>
    </location>
</feature>
<evidence type="ECO:0000256" key="1">
    <source>
        <dbReference type="SAM" id="Phobius"/>
    </source>
</evidence>
<proteinExistence type="predicted"/>
<feature type="transmembrane region" description="Helical" evidence="1">
    <location>
        <begin position="361"/>
        <end position="382"/>
    </location>
</feature>
<feature type="transmembrane region" description="Helical" evidence="1">
    <location>
        <begin position="822"/>
        <end position="845"/>
    </location>
</feature>
<dbReference type="PANTHER" id="PTHR38454">
    <property type="entry name" value="INTEGRAL MEMBRANE PROTEIN-RELATED"/>
    <property type="match status" value="1"/>
</dbReference>
<feature type="transmembrane region" description="Helical" evidence="1">
    <location>
        <begin position="157"/>
        <end position="173"/>
    </location>
</feature>
<feature type="transmembrane region" description="Helical" evidence="1">
    <location>
        <begin position="299"/>
        <end position="320"/>
    </location>
</feature>
<dbReference type="GeneID" id="69058287"/>
<feature type="transmembrane region" description="Helical" evidence="1">
    <location>
        <begin position="394"/>
        <end position="414"/>
    </location>
</feature>
<keyword evidence="1" id="KW-0472">Membrane</keyword>
<feature type="transmembrane region" description="Helical" evidence="1">
    <location>
        <begin position="426"/>
        <end position="446"/>
    </location>
</feature>
<feature type="transmembrane region" description="Helical" evidence="1">
    <location>
        <begin position="458"/>
        <end position="479"/>
    </location>
</feature>
<dbReference type="EMBL" id="CP047121">
    <property type="protein sequence ID" value="QHB52118.1"/>
    <property type="molecule type" value="Genomic_DNA"/>
</dbReference>
<name>A0A6P1E5Y1_LENHI</name>
<protein>
    <submittedName>
        <fullName evidence="2">YfhO family protein</fullName>
    </submittedName>
</protein>
<feature type="transmembrane region" description="Helical" evidence="1">
    <location>
        <begin position="107"/>
        <end position="126"/>
    </location>
</feature>
<sequence length="855" mass="95398">MLTKFRQSIGVTTAISGVFALLIITGVMIAYQITPFGRQNLLFSDNAAQYVTFLTALRHALVTHQFSLYSFGLSLGSNAVPTLAYYLMSPFNLGLVFFPAAQVPSAITLMIILKVACISAAMAYFLQRHFEIVSGWAVLFGAAFGLCGFVAADYFDIMWLDSLICLPLIINGLDTIVRGGKPTRFFVWLLFGVIVNYYLGYMICIFIVCYTVYIIYEDGHGQLSFSQLLNQNKDHLLTIVFSGLFSLMSAMVILVPTIIGMMQTAKHAYVSANFTFRSMFSFPVLAQLGIGGVSYGNHLIHAPAIFSSLIVTLLVGCYFVHPNISRSSKWHAAIFLLGLLLSMKVCITNTIWHLFQQPSGFPFRQAFFFSFMMITISYGAWLKNAKLVSRHWKVALPAIIMGCLILGTFGPHFLMMSSASNRLSSTQLGILTLNISVIVLGSLIIFTTGRLLQSCLMIGLFAGELSGNFLIAMAGSPFGNQIQYQQRYQREAAILKPITKDSGQLYRTNNQSRLINNSFQRYYNYNDALLFNYRGISEYNSTINDTTRRTLNSLGLFSKNVRRISAQGLNPVTEMLLGVKYNVSPSNRLTQNTSYVGMGFPTSKSLTTIQLHPTDKFTNLEKILVSINKGEAPYFYPVRKTRVQLIRNKSKQTNYRYHLQMTVNTTGPLYLNARLRGTNYTTITVNGKHIASPKVPANRFRFLDRLGSYTKGTKLSVALTSAIPYPEALQFESMNQWKFKKLVASLQFPGYVPKIQGNQISGDIIANRHQRSAFLSIPFDKGWQIKVNGHPTAPGKVLNGLMAVPIKSGLNYIVLTYHTPGLIIGSIFSILGLVSFICLSMVLKLKEPLKHRKRS</sequence>
<gene>
    <name evidence="2" type="ORF">GQR93_07925</name>
</gene>
<dbReference type="Proteomes" id="UP000465035">
    <property type="component" value="Chromosome"/>
</dbReference>
<keyword evidence="1" id="KW-1133">Transmembrane helix</keyword>
<feature type="transmembrane region" description="Helical" evidence="1">
    <location>
        <begin position="9"/>
        <end position="31"/>
    </location>
</feature>
<reference evidence="2 3" key="1">
    <citation type="submission" date="2019-12" db="EMBL/GenBank/DDBJ databases">
        <title>Lactobacillus hilgardii FLUB.</title>
        <authorList>
            <person name="Gustaw K."/>
        </authorList>
    </citation>
    <scope>NUCLEOTIDE SEQUENCE [LARGE SCALE GENOMIC DNA]</scope>
    <source>
        <strain evidence="2 3">FLUB</strain>
    </source>
</reference>
<feature type="transmembrane region" description="Helical" evidence="1">
    <location>
        <begin position="236"/>
        <end position="262"/>
    </location>
</feature>
<dbReference type="AlphaFoldDB" id="A0A6P1E5Y1"/>